<dbReference type="CDD" id="cd16914">
    <property type="entry name" value="EcfT"/>
    <property type="match status" value="1"/>
</dbReference>
<evidence type="ECO:0000256" key="1">
    <source>
        <dbReference type="ARBA" id="ARBA00004141"/>
    </source>
</evidence>
<dbReference type="Pfam" id="PF02361">
    <property type="entry name" value="CbiQ"/>
    <property type="match status" value="1"/>
</dbReference>
<dbReference type="OrthoDB" id="6400at2"/>
<protein>
    <submittedName>
        <fullName evidence="7">Cobalt transport protein</fullName>
    </submittedName>
</protein>
<dbReference type="RefSeq" id="WP_007288261.1">
    <property type="nucleotide sequence ID" value="NZ_AAWL01000002.1"/>
</dbReference>
<organism evidence="7 8">
    <name type="scientific">Thermosinus carboxydivorans Nor1</name>
    <dbReference type="NCBI Taxonomy" id="401526"/>
    <lineage>
        <taxon>Bacteria</taxon>
        <taxon>Bacillati</taxon>
        <taxon>Bacillota</taxon>
        <taxon>Negativicutes</taxon>
        <taxon>Selenomonadales</taxon>
        <taxon>Sporomusaceae</taxon>
        <taxon>Thermosinus</taxon>
    </lineage>
</organism>
<dbReference type="PANTHER" id="PTHR34857">
    <property type="entry name" value="SLL0384 PROTEIN"/>
    <property type="match status" value="1"/>
</dbReference>
<name>A1HMJ7_9FIRM</name>
<proteinExistence type="predicted"/>
<comment type="subcellular location">
    <subcellularLocation>
        <location evidence="1">Membrane</location>
        <topology evidence="1">Multi-pass membrane protein</topology>
    </subcellularLocation>
</comment>
<feature type="transmembrane region" description="Helical" evidence="6">
    <location>
        <begin position="52"/>
        <end position="70"/>
    </location>
</feature>
<feature type="transmembrane region" description="Helical" evidence="6">
    <location>
        <begin position="205"/>
        <end position="224"/>
    </location>
</feature>
<evidence type="ECO:0000313" key="7">
    <source>
        <dbReference type="EMBL" id="EAX48489.1"/>
    </source>
</evidence>
<feature type="transmembrane region" description="Helical" evidence="6">
    <location>
        <begin position="12"/>
        <end position="40"/>
    </location>
</feature>
<dbReference type="AlphaFoldDB" id="A1HMJ7"/>
<comment type="caution">
    <text evidence="7">The sequence shown here is derived from an EMBL/GenBank/DDBJ whole genome shotgun (WGS) entry which is preliminary data.</text>
</comment>
<evidence type="ECO:0000313" key="8">
    <source>
        <dbReference type="Proteomes" id="UP000005139"/>
    </source>
</evidence>
<evidence type="ECO:0000256" key="2">
    <source>
        <dbReference type="ARBA" id="ARBA00022475"/>
    </source>
</evidence>
<evidence type="ECO:0000256" key="6">
    <source>
        <dbReference type="SAM" id="Phobius"/>
    </source>
</evidence>
<evidence type="ECO:0000256" key="4">
    <source>
        <dbReference type="ARBA" id="ARBA00022989"/>
    </source>
</evidence>
<evidence type="ECO:0000256" key="5">
    <source>
        <dbReference type="ARBA" id="ARBA00023136"/>
    </source>
</evidence>
<dbReference type="Proteomes" id="UP000005139">
    <property type="component" value="Unassembled WGS sequence"/>
</dbReference>
<feature type="transmembrane region" description="Helical" evidence="6">
    <location>
        <begin position="76"/>
        <end position="95"/>
    </location>
</feature>
<reference evidence="7 8" key="1">
    <citation type="submission" date="2007-01" db="EMBL/GenBank/DDBJ databases">
        <title>Annotation of the draft genome assembly of Thermosinus carboxydivorans Nor1.</title>
        <authorList>
            <consortium name="US DOE Joint Genome Institute (JGI-ORNL)"/>
            <person name="Larimer F."/>
            <person name="Land M."/>
            <person name="Hauser L."/>
        </authorList>
    </citation>
    <scope>NUCLEOTIDE SEQUENCE [LARGE SCALE GENOMIC DNA]</scope>
    <source>
        <strain evidence="7 8">Nor1</strain>
    </source>
</reference>
<keyword evidence="2" id="KW-1003">Cell membrane</keyword>
<evidence type="ECO:0000256" key="3">
    <source>
        <dbReference type="ARBA" id="ARBA00022692"/>
    </source>
</evidence>
<accession>A1HMJ7</accession>
<sequence length="226" mass="23780" precursor="true">MQKLAPLTKLILTIAVSVWAMLLQSPVALALLAGAQLAVIGLARVSSSALKAVGSICLFGALLAGLQYLLGSGATLAAVTGLRMVAMTLVFVILLTTTRIQDLTAALVSQCRIPYEYAFMFTAALRFIPDFIAESKAVQEAQACRGYSPRGNPLRRLLNYIAVVQPLVLRAIHRSETMAMSLALRGFGGRTRTFSANIALAGKDYGVIAGMLAVTAGIVAARALGL</sequence>
<dbReference type="eggNOG" id="COG0619">
    <property type="taxonomic scope" value="Bacteria"/>
</dbReference>
<keyword evidence="5 6" id="KW-0472">Membrane</keyword>
<reference evidence="7 8" key="2">
    <citation type="submission" date="2007-01" db="EMBL/GenBank/DDBJ databases">
        <title>Sequencing of the draft genome and assembly of Thermosinus carboxydivorans Nor1.</title>
        <authorList>
            <consortium name="US DOE Joint Genome Institute (JGI-PGF)"/>
            <person name="Copeland A."/>
            <person name="Lucas S."/>
            <person name="Lapidus A."/>
            <person name="Barry K."/>
            <person name="Glavina del Rio T."/>
            <person name="Dalin E."/>
            <person name="Tice H."/>
            <person name="Bruce D."/>
            <person name="Pitluck S."/>
            <person name="Richardson P."/>
        </authorList>
    </citation>
    <scope>NUCLEOTIDE SEQUENCE [LARGE SCALE GENOMIC DNA]</scope>
    <source>
        <strain evidence="7 8">Nor1</strain>
    </source>
</reference>
<dbReference type="InterPro" id="IPR051611">
    <property type="entry name" value="ECF_transporter_component"/>
</dbReference>
<dbReference type="PANTHER" id="PTHR34857:SF2">
    <property type="entry name" value="SLL0384 PROTEIN"/>
    <property type="match status" value="1"/>
</dbReference>
<dbReference type="InterPro" id="IPR003339">
    <property type="entry name" value="ABC/ECF_trnsptr_transmembrane"/>
</dbReference>
<dbReference type="GO" id="GO:0005886">
    <property type="term" value="C:plasma membrane"/>
    <property type="evidence" value="ECO:0007669"/>
    <property type="project" value="UniProtKB-ARBA"/>
</dbReference>
<gene>
    <name evidence="7" type="ORF">TcarDRAFT_1961</name>
</gene>
<keyword evidence="8" id="KW-1185">Reference proteome</keyword>
<keyword evidence="3 6" id="KW-0812">Transmembrane</keyword>
<dbReference type="EMBL" id="AAWL01000002">
    <property type="protein sequence ID" value="EAX48489.1"/>
    <property type="molecule type" value="Genomic_DNA"/>
</dbReference>
<keyword evidence="4 6" id="KW-1133">Transmembrane helix</keyword>